<gene>
    <name evidence="3" type="ORF">EI555_020709</name>
</gene>
<dbReference type="GO" id="GO:0006412">
    <property type="term" value="P:translation"/>
    <property type="evidence" value="ECO:0007669"/>
    <property type="project" value="InterPro"/>
</dbReference>
<dbReference type="AlphaFoldDB" id="A0A4U1F3D9"/>
<dbReference type="GO" id="GO:1990904">
    <property type="term" value="C:ribonucleoprotein complex"/>
    <property type="evidence" value="ECO:0007669"/>
    <property type="project" value="UniProtKB-KW"/>
</dbReference>
<proteinExistence type="predicted"/>
<protein>
    <submittedName>
        <fullName evidence="3">Uncharacterized protein</fullName>
    </submittedName>
</protein>
<dbReference type="GO" id="GO:0005840">
    <property type="term" value="C:ribosome"/>
    <property type="evidence" value="ECO:0007669"/>
    <property type="project" value="UniProtKB-KW"/>
</dbReference>
<keyword evidence="2" id="KW-0687">Ribonucleoprotein</keyword>
<dbReference type="Gene3D" id="2.30.30.70">
    <property type="entry name" value="Ribosomal protein L21"/>
    <property type="match status" value="1"/>
</dbReference>
<evidence type="ECO:0000313" key="3">
    <source>
        <dbReference type="EMBL" id="TKC43849.1"/>
    </source>
</evidence>
<dbReference type="InterPro" id="IPR036948">
    <property type="entry name" value="Ribosomal_eL21_sf"/>
</dbReference>
<name>A0A4U1F3D9_MONMO</name>
<comment type="caution">
    <text evidence="3">The sequence shown here is derived from an EMBL/GenBank/DDBJ whole genome shotgun (WGS) entry which is preliminary data.</text>
</comment>
<dbReference type="PANTHER" id="PTHR20981">
    <property type="entry name" value="60S RIBOSOMAL PROTEIN L21"/>
    <property type="match status" value="1"/>
</dbReference>
<keyword evidence="1" id="KW-0689">Ribosomal protein</keyword>
<reference evidence="4" key="1">
    <citation type="journal article" date="2019" name="IScience">
        <title>Narwhal Genome Reveals Long-Term Low Genetic Diversity despite Current Large Abundance Size.</title>
        <authorList>
            <person name="Westbury M.V."/>
            <person name="Petersen B."/>
            <person name="Garde E."/>
            <person name="Heide-Jorgensen M.P."/>
            <person name="Lorenzen E.D."/>
        </authorList>
    </citation>
    <scope>NUCLEOTIDE SEQUENCE [LARGE SCALE GENOMIC DNA]</scope>
</reference>
<accession>A0A4U1F3D9</accession>
<evidence type="ECO:0000313" key="4">
    <source>
        <dbReference type="Proteomes" id="UP000308365"/>
    </source>
</evidence>
<dbReference type="Proteomes" id="UP000308365">
    <property type="component" value="Unassembled WGS sequence"/>
</dbReference>
<evidence type="ECO:0000256" key="2">
    <source>
        <dbReference type="ARBA" id="ARBA00023274"/>
    </source>
</evidence>
<dbReference type="EMBL" id="RWIC01000440">
    <property type="protein sequence ID" value="TKC43849.1"/>
    <property type="molecule type" value="Genomic_DNA"/>
</dbReference>
<evidence type="ECO:0000256" key="1">
    <source>
        <dbReference type="ARBA" id="ARBA00022980"/>
    </source>
</evidence>
<dbReference type="InterPro" id="IPR001147">
    <property type="entry name" value="Ribosomal_eL21"/>
</dbReference>
<dbReference type="Pfam" id="PF01157">
    <property type="entry name" value="Ribosomal_L21e"/>
    <property type="match status" value="1"/>
</dbReference>
<sequence>MTNTKRKRRSTHCIFSRPFRKQEVVPLATYTEQHECHHGKTEGVYEVALCAAGIIVNKQVKDKILAKRRSICVECIKCSKSWDRREPRRKRGRLCETDGEEPEMLGAIPYELMT</sequence>
<dbReference type="GO" id="GO:0003735">
    <property type="term" value="F:structural constituent of ribosome"/>
    <property type="evidence" value="ECO:0007669"/>
    <property type="project" value="InterPro"/>
</dbReference>
<organism evidence="3 4">
    <name type="scientific">Monodon monoceros</name>
    <name type="common">Narwhal</name>
    <name type="synonym">Ceratodon monodon</name>
    <dbReference type="NCBI Taxonomy" id="40151"/>
    <lineage>
        <taxon>Eukaryota</taxon>
        <taxon>Metazoa</taxon>
        <taxon>Chordata</taxon>
        <taxon>Craniata</taxon>
        <taxon>Vertebrata</taxon>
        <taxon>Euteleostomi</taxon>
        <taxon>Mammalia</taxon>
        <taxon>Eutheria</taxon>
        <taxon>Laurasiatheria</taxon>
        <taxon>Artiodactyla</taxon>
        <taxon>Whippomorpha</taxon>
        <taxon>Cetacea</taxon>
        <taxon>Odontoceti</taxon>
        <taxon>Monodontidae</taxon>
        <taxon>Monodon</taxon>
    </lineage>
</organism>